<dbReference type="CDD" id="cd15028">
    <property type="entry name" value="7tm_Opsin-1_euk"/>
    <property type="match status" value="1"/>
</dbReference>
<accession>Q6W7J3</accession>
<keyword evidence="9 11" id="KW-0472">Membrane</keyword>
<dbReference type="Gene3D" id="1.20.1070.10">
    <property type="entry name" value="Rhodopsin 7-helix transmembrane proteins"/>
    <property type="match status" value="1"/>
</dbReference>
<sequence length="320" mass="34519">MMIEAVDAMKTNSVLPIPLPTSLVSSLTATISATATASVTPLPTVIPGPEIDQQLVGDDGKKTLWVIFVAMVIASAGFAALSWRVPIQRRLYHVITTLILIFASISYFAMATGHGVSVHKTVIRHQKTTFPTLHHGRTPVFWARYVDRALTTLILLHDLSLLAGLNGAHIIMAVVADVIMILTGLFAAFGSEGTPQKWGWYAISCISFLVVIWHLAVNGRAQANARSQKVGSFFLAIAGYTLVLWTAYPIVWGIADGSRKLSVDAEIIAYAVPDVLAKPIFGLWLLITHANIPETNIDLGGFWSYGFGGEGAVRLEDDGA</sequence>
<dbReference type="EMBL" id="AY307112">
    <property type="protein sequence ID" value="AAQ75384.1"/>
    <property type="molecule type" value="mRNA"/>
</dbReference>
<dbReference type="FunFam" id="1.20.1070.10:FF:000160">
    <property type="entry name" value="Related to Opsin-1"/>
    <property type="match status" value="1"/>
</dbReference>
<reference evidence="12" key="1">
    <citation type="submission" date="2003-05" db="EMBL/GenBank/DDBJ databases">
        <title>Opsin-like Protein in Rice.</title>
        <authorList>
            <person name="Kateriya S."/>
            <person name="Hegemann P."/>
        </authorList>
    </citation>
    <scope>NUCLEOTIDE SEQUENCE</scope>
</reference>
<dbReference type="SMART" id="SM01021">
    <property type="entry name" value="Bac_rhodopsin"/>
    <property type="match status" value="1"/>
</dbReference>
<dbReference type="AlphaFoldDB" id="Q6W7J3"/>
<feature type="transmembrane region" description="Helical" evidence="11">
    <location>
        <begin position="230"/>
        <end position="255"/>
    </location>
</feature>
<feature type="transmembrane region" description="Helical" evidence="11">
    <location>
        <begin position="64"/>
        <end position="85"/>
    </location>
</feature>
<keyword evidence="5 11" id="KW-0812">Transmembrane</keyword>
<feature type="transmembrane region" description="Helical" evidence="11">
    <location>
        <begin position="267"/>
        <end position="287"/>
    </location>
</feature>
<organism evidence="12">
    <name type="scientific">Oryza sativa subsp. indica</name>
    <name type="common">Rice</name>
    <dbReference type="NCBI Taxonomy" id="39946"/>
    <lineage>
        <taxon>Eukaryota</taxon>
        <taxon>Viridiplantae</taxon>
        <taxon>Streptophyta</taxon>
        <taxon>Embryophyta</taxon>
        <taxon>Tracheophyta</taxon>
        <taxon>Spermatophyta</taxon>
        <taxon>Magnoliopsida</taxon>
        <taxon>Liliopsida</taxon>
        <taxon>Poales</taxon>
        <taxon>Poaceae</taxon>
        <taxon>BOP clade</taxon>
        <taxon>Oryzoideae</taxon>
        <taxon>Oryzeae</taxon>
        <taxon>Oryzinae</taxon>
        <taxon>Oryza</taxon>
        <taxon>Oryza sativa</taxon>
    </lineage>
</organism>
<evidence type="ECO:0000256" key="5">
    <source>
        <dbReference type="ARBA" id="ARBA00022692"/>
    </source>
</evidence>
<dbReference type="GO" id="GO:0005783">
    <property type="term" value="C:endoplasmic reticulum"/>
    <property type="evidence" value="ECO:0007669"/>
    <property type="project" value="TreeGrafter"/>
</dbReference>
<keyword evidence="3" id="KW-0600">Photoreceptor protein</keyword>
<dbReference type="InterPro" id="IPR001425">
    <property type="entry name" value="Arc/bac/fun_rhodopsins"/>
</dbReference>
<feature type="transmembrane region" description="Helical" evidence="11">
    <location>
        <begin position="198"/>
        <end position="218"/>
    </location>
</feature>
<evidence type="ECO:0000256" key="2">
    <source>
        <dbReference type="ARBA" id="ARBA00008130"/>
    </source>
</evidence>
<name>Q6W7J3_ORYSI</name>
<keyword evidence="8" id="KW-0157">Chromophore</keyword>
<dbReference type="GO" id="GO:0007602">
    <property type="term" value="P:phototransduction"/>
    <property type="evidence" value="ECO:0007669"/>
    <property type="project" value="UniProtKB-KW"/>
</dbReference>
<dbReference type="GO" id="GO:0005886">
    <property type="term" value="C:plasma membrane"/>
    <property type="evidence" value="ECO:0007669"/>
    <property type="project" value="TreeGrafter"/>
</dbReference>
<dbReference type="GO" id="GO:0009881">
    <property type="term" value="F:photoreceptor activity"/>
    <property type="evidence" value="ECO:0007669"/>
    <property type="project" value="UniProtKB-KW"/>
</dbReference>
<evidence type="ECO:0000313" key="12">
    <source>
        <dbReference type="EMBL" id="AAQ75384.1"/>
    </source>
</evidence>
<evidence type="ECO:0000256" key="8">
    <source>
        <dbReference type="ARBA" id="ARBA00022991"/>
    </source>
</evidence>
<evidence type="ECO:0000256" key="4">
    <source>
        <dbReference type="ARBA" id="ARBA00022606"/>
    </source>
</evidence>
<evidence type="ECO:0000256" key="3">
    <source>
        <dbReference type="ARBA" id="ARBA00022543"/>
    </source>
</evidence>
<keyword evidence="4" id="KW-0716">Sensory transduction</keyword>
<proteinExistence type="evidence at transcript level"/>
<evidence type="ECO:0000256" key="11">
    <source>
        <dbReference type="SAM" id="Phobius"/>
    </source>
</evidence>
<dbReference type="Pfam" id="PF01036">
    <property type="entry name" value="Bac_rhodopsin"/>
    <property type="match status" value="1"/>
</dbReference>
<dbReference type="PANTHER" id="PTHR28286:SF2">
    <property type="entry name" value="BACTERIORHODOPSIN _OPSIN, NOPA (EUROFUNG)"/>
    <property type="match status" value="1"/>
</dbReference>
<evidence type="ECO:0000256" key="1">
    <source>
        <dbReference type="ARBA" id="ARBA00004141"/>
    </source>
</evidence>
<evidence type="ECO:0000256" key="9">
    <source>
        <dbReference type="ARBA" id="ARBA00023136"/>
    </source>
</evidence>
<feature type="transmembrane region" description="Helical" evidence="11">
    <location>
        <begin position="161"/>
        <end position="186"/>
    </location>
</feature>
<comment type="similarity">
    <text evidence="2">Belongs to the archaeal/bacterial/fungal opsin family.</text>
</comment>
<evidence type="ECO:0000256" key="7">
    <source>
        <dbReference type="ARBA" id="ARBA00022989"/>
    </source>
</evidence>
<keyword evidence="6" id="KW-0681">Retinal protein</keyword>
<evidence type="ECO:0000256" key="10">
    <source>
        <dbReference type="ARBA" id="ARBA00023170"/>
    </source>
</evidence>
<keyword evidence="7 11" id="KW-1133">Transmembrane helix</keyword>
<dbReference type="PRINTS" id="PR00251">
    <property type="entry name" value="BACTRLOPSIN"/>
</dbReference>
<feature type="transmembrane region" description="Helical" evidence="11">
    <location>
        <begin position="91"/>
        <end position="110"/>
    </location>
</feature>
<evidence type="ECO:0000256" key="6">
    <source>
        <dbReference type="ARBA" id="ARBA00022925"/>
    </source>
</evidence>
<dbReference type="PANTHER" id="PTHR28286">
    <property type="match status" value="1"/>
</dbReference>
<keyword evidence="10" id="KW-0675">Receptor</keyword>
<protein>
    <submittedName>
        <fullName evidence="12">Putative opsin</fullName>
    </submittedName>
</protein>
<comment type="subcellular location">
    <subcellularLocation>
        <location evidence="1">Membrane</location>
        <topology evidence="1">Multi-pass membrane protein</topology>
    </subcellularLocation>
</comment>
<dbReference type="SUPFAM" id="SSF81321">
    <property type="entry name" value="Family A G protein-coupled receptor-like"/>
    <property type="match status" value="1"/>
</dbReference>